<dbReference type="EMBL" id="KI681351">
    <property type="protein sequence ID" value="ETL86263.1"/>
    <property type="molecule type" value="Genomic_DNA"/>
</dbReference>
<dbReference type="AlphaFoldDB" id="W2MT13"/>
<feature type="compositionally biased region" description="Low complexity" evidence="1">
    <location>
        <begin position="16"/>
        <end position="25"/>
    </location>
</feature>
<dbReference type="EMBL" id="KI694609">
    <property type="protein sequence ID" value="ETM39430.1"/>
    <property type="molecule type" value="Genomic_DNA"/>
</dbReference>
<gene>
    <name evidence="3" type="ORF">L914_14422</name>
    <name evidence="2" type="ORF">L917_14298</name>
</gene>
<evidence type="ECO:0000313" key="3">
    <source>
        <dbReference type="EMBL" id="ETM39430.1"/>
    </source>
</evidence>
<organism evidence="3">
    <name type="scientific">Phytophthora nicotianae</name>
    <name type="common">Potato buckeye rot agent</name>
    <name type="synonym">Phytophthora parasitica</name>
    <dbReference type="NCBI Taxonomy" id="4792"/>
    <lineage>
        <taxon>Eukaryota</taxon>
        <taxon>Sar</taxon>
        <taxon>Stramenopiles</taxon>
        <taxon>Oomycota</taxon>
        <taxon>Peronosporomycetes</taxon>
        <taxon>Peronosporales</taxon>
        <taxon>Peronosporaceae</taxon>
        <taxon>Phytophthora</taxon>
    </lineage>
</organism>
<accession>W2MT13</accession>
<proteinExistence type="predicted"/>
<dbReference type="Proteomes" id="UP000054532">
    <property type="component" value="Unassembled WGS sequence"/>
</dbReference>
<reference evidence="2" key="1">
    <citation type="submission" date="2013-11" db="EMBL/GenBank/DDBJ databases">
        <title>The Genome Sequence of Phytophthora parasitica CHvinca01.</title>
        <authorList>
            <consortium name="The Broad Institute Genomics Platform"/>
            <person name="Russ C."/>
            <person name="Tyler B."/>
            <person name="Panabieres F."/>
            <person name="Shan W."/>
            <person name="Tripathy S."/>
            <person name="Grunwald N."/>
            <person name="Machado M."/>
            <person name="Johnson C.S."/>
            <person name="Arredondo F."/>
            <person name="Hong C."/>
            <person name="Coffey M."/>
            <person name="Young S.K."/>
            <person name="Zeng Q."/>
            <person name="Gargeya S."/>
            <person name="Fitzgerald M."/>
            <person name="Abouelleil A."/>
            <person name="Alvarado L."/>
            <person name="Chapman S.B."/>
            <person name="Gainer-Dewar J."/>
            <person name="Goldberg J."/>
            <person name="Griggs A."/>
            <person name="Gujja S."/>
            <person name="Hansen M."/>
            <person name="Howarth C."/>
            <person name="Imamovic A."/>
            <person name="Ireland A."/>
            <person name="Larimer J."/>
            <person name="McCowan C."/>
            <person name="Murphy C."/>
            <person name="Pearson M."/>
            <person name="Poon T.W."/>
            <person name="Priest M."/>
            <person name="Roberts A."/>
            <person name="Saif S."/>
            <person name="Shea T."/>
            <person name="Sykes S."/>
            <person name="Wortman J."/>
            <person name="Nusbaum C."/>
            <person name="Birren B."/>
        </authorList>
    </citation>
    <scope>NUCLEOTIDE SEQUENCE [LARGE SCALE GENOMIC DNA]</scope>
    <source>
        <strain evidence="2">CHvinca01</strain>
    </source>
</reference>
<dbReference type="Proteomes" id="UP000054423">
    <property type="component" value="Unassembled WGS sequence"/>
</dbReference>
<name>W2MT13_PHYNI</name>
<feature type="region of interest" description="Disordered" evidence="1">
    <location>
        <begin position="1"/>
        <end position="39"/>
    </location>
</feature>
<sequence>MEWGVLVRATDAQPESLSRTSSWSSTEGDVTNLDMAMLK</sequence>
<protein>
    <submittedName>
        <fullName evidence="3">Uncharacterized protein</fullName>
    </submittedName>
</protein>
<evidence type="ECO:0000313" key="2">
    <source>
        <dbReference type="EMBL" id="ETL86263.1"/>
    </source>
</evidence>
<reference evidence="3" key="2">
    <citation type="submission" date="2013-11" db="EMBL/GenBank/DDBJ databases">
        <title>The Genome Sequence of Phytophthora parasitica IAC_01/95.</title>
        <authorList>
            <consortium name="The Broad Institute Genomics Platform"/>
            <person name="Russ C."/>
            <person name="Tyler B."/>
            <person name="Panabieres F."/>
            <person name="Shan W."/>
            <person name="Tripathy S."/>
            <person name="Grunwald N."/>
            <person name="Machado M."/>
            <person name="Johnson C.S."/>
            <person name="Arredondo F."/>
            <person name="Hong C."/>
            <person name="Coffey M."/>
            <person name="Young S.K."/>
            <person name="Zeng Q."/>
            <person name="Gargeya S."/>
            <person name="Fitzgerald M."/>
            <person name="Abouelleil A."/>
            <person name="Alvarado L."/>
            <person name="Chapman S.B."/>
            <person name="Gainer-Dewar J."/>
            <person name="Goldberg J."/>
            <person name="Griggs A."/>
            <person name="Gujja S."/>
            <person name="Hansen M."/>
            <person name="Howarth C."/>
            <person name="Imamovic A."/>
            <person name="Ireland A."/>
            <person name="Larimer J."/>
            <person name="McCowan C."/>
            <person name="Murphy C."/>
            <person name="Pearson M."/>
            <person name="Poon T.W."/>
            <person name="Priest M."/>
            <person name="Roberts A."/>
            <person name="Saif S."/>
            <person name="Shea T."/>
            <person name="Sykes S."/>
            <person name="Wortman J."/>
            <person name="Nusbaum C."/>
            <person name="Birren B."/>
        </authorList>
    </citation>
    <scope>NUCLEOTIDE SEQUENCE [LARGE SCALE GENOMIC DNA]</scope>
    <source>
        <strain evidence="3">IAC_01/95</strain>
    </source>
</reference>
<evidence type="ECO:0000256" key="1">
    <source>
        <dbReference type="SAM" id="MobiDB-lite"/>
    </source>
</evidence>